<keyword evidence="2" id="KW-1185">Reference proteome</keyword>
<dbReference type="RefSeq" id="WP_367921855.1">
    <property type="nucleotide sequence ID" value="NZ_BAABAC010000049.1"/>
</dbReference>
<sequence length="126" mass="14265">MTEATHHRKPRVNRSEVLRARVEPELVEAVEQLRESNHISTESEMVRLLIRRGVLAVAQQGQAAPRQQEALNREQYAERAAAHMEALGTLLERIESHDAEGAVMLAEGMRKTMTAYARDLKKRVGK</sequence>
<dbReference type="EMBL" id="JBHTLX010000020">
    <property type="protein sequence ID" value="MFD1249139.1"/>
    <property type="molecule type" value="Genomic_DNA"/>
</dbReference>
<gene>
    <name evidence="1" type="ORF">ACFQ3F_15180</name>
</gene>
<name>A0ABW3W293_9ACTN</name>
<dbReference type="Proteomes" id="UP001597229">
    <property type="component" value="Unassembled WGS sequence"/>
</dbReference>
<protein>
    <recommendedName>
        <fullName evidence="3">Ribbon-helix-helix protein, CopG family</fullName>
    </recommendedName>
</protein>
<reference evidence="2" key="1">
    <citation type="journal article" date="2019" name="Int. J. Syst. Evol. Microbiol.">
        <title>The Global Catalogue of Microorganisms (GCM) 10K type strain sequencing project: providing services to taxonomists for standard genome sequencing and annotation.</title>
        <authorList>
            <consortium name="The Broad Institute Genomics Platform"/>
            <consortium name="The Broad Institute Genome Sequencing Center for Infectious Disease"/>
            <person name="Wu L."/>
            <person name="Ma J."/>
        </authorList>
    </citation>
    <scope>NUCLEOTIDE SEQUENCE [LARGE SCALE GENOMIC DNA]</scope>
    <source>
        <strain evidence="2">CCUG 52478</strain>
    </source>
</reference>
<proteinExistence type="predicted"/>
<evidence type="ECO:0008006" key="3">
    <source>
        <dbReference type="Google" id="ProtNLM"/>
    </source>
</evidence>
<organism evidence="1 2">
    <name type="scientific">Nocardioides ginsengisoli</name>
    <dbReference type="NCBI Taxonomy" id="363868"/>
    <lineage>
        <taxon>Bacteria</taxon>
        <taxon>Bacillati</taxon>
        <taxon>Actinomycetota</taxon>
        <taxon>Actinomycetes</taxon>
        <taxon>Propionibacteriales</taxon>
        <taxon>Nocardioidaceae</taxon>
        <taxon>Nocardioides</taxon>
    </lineage>
</organism>
<evidence type="ECO:0000313" key="1">
    <source>
        <dbReference type="EMBL" id="MFD1249139.1"/>
    </source>
</evidence>
<accession>A0ABW3W293</accession>
<comment type="caution">
    <text evidence="1">The sequence shown here is derived from an EMBL/GenBank/DDBJ whole genome shotgun (WGS) entry which is preliminary data.</text>
</comment>
<evidence type="ECO:0000313" key="2">
    <source>
        <dbReference type="Proteomes" id="UP001597229"/>
    </source>
</evidence>